<dbReference type="AlphaFoldDB" id="A0A1Y0VVK8"/>
<dbReference type="Pfam" id="PF04973">
    <property type="entry name" value="NMN_transporter"/>
    <property type="match status" value="1"/>
</dbReference>
<evidence type="ECO:0000256" key="3">
    <source>
        <dbReference type="ARBA" id="ARBA00022989"/>
    </source>
</evidence>
<dbReference type="NCBIfam" id="TIGR01528">
    <property type="entry name" value="NMN_trans_PnuC"/>
    <property type="match status" value="1"/>
</dbReference>
<dbReference type="Proteomes" id="UP000196118">
    <property type="component" value="Chromosome"/>
</dbReference>
<evidence type="ECO:0000256" key="2">
    <source>
        <dbReference type="ARBA" id="ARBA00022692"/>
    </source>
</evidence>
<keyword evidence="2" id="KW-0812">Transmembrane</keyword>
<dbReference type="RefSeq" id="WP_036673223.1">
    <property type="nucleotide sequence ID" value="NZ_BJZY01000007.1"/>
</dbReference>
<evidence type="ECO:0000313" key="5">
    <source>
        <dbReference type="EMBL" id="ARW20713.1"/>
    </source>
</evidence>
<evidence type="ECO:0000313" key="6">
    <source>
        <dbReference type="Proteomes" id="UP000196118"/>
    </source>
</evidence>
<comment type="subcellular location">
    <subcellularLocation>
        <location evidence="1">Membrane</location>
        <topology evidence="1">Multi-pass membrane protein</topology>
    </subcellularLocation>
</comment>
<evidence type="ECO:0000256" key="4">
    <source>
        <dbReference type="ARBA" id="ARBA00023136"/>
    </source>
</evidence>
<dbReference type="GO" id="GO:0016020">
    <property type="term" value="C:membrane"/>
    <property type="evidence" value="ECO:0007669"/>
    <property type="project" value="UniProtKB-SubCell"/>
</dbReference>
<evidence type="ECO:0000256" key="1">
    <source>
        <dbReference type="ARBA" id="ARBA00004141"/>
    </source>
</evidence>
<gene>
    <name evidence="5" type="ORF">S100892_02178</name>
</gene>
<sequence>MQSTQDTDFSYNPESPMRVFNLHWYKDQMSGWMTSSYILLTFGVLFLLVTGLYHNLNALGITSTIAGVIGFTCTLSITNGKPINGILGFVSAIMLIYVATITGNFSDVIMQAAYIVLLDIPVVFNKHWNSSEGLVPRLMSGKYIVQTIITFLIFWALTYGLDTIILTSPRPIIDSLSATLGLTGAVLTVRRFRSTYYFWLAQSIMSIALWSMTALSGHPVWVLFFTYCLYLLNDIVALVSSKWFHPDQNK</sequence>
<proteinExistence type="predicted"/>
<keyword evidence="3" id="KW-1133">Transmembrane helix</keyword>
<reference evidence="5 6" key="1">
    <citation type="submission" date="2017-05" db="EMBL/GenBank/DDBJ databases">
        <title>Genome sequence of Pediococcus pentosaceus strain SRCM100892.</title>
        <authorList>
            <person name="Cho S.H."/>
        </authorList>
    </citation>
    <scope>NUCLEOTIDE SEQUENCE [LARGE SCALE GENOMIC DNA]</scope>
    <source>
        <strain evidence="5 6">SRCM100892</strain>
    </source>
</reference>
<dbReference type="EMBL" id="CP021474">
    <property type="protein sequence ID" value="ARW20713.1"/>
    <property type="molecule type" value="Genomic_DNA"/>
</dbReference>
<dbReference type="InterPro" id="IPR006419">
    <property type="entry name" value="NMN_transpt_PnuC"/>
</dbReference>
<keyword evidence="4" id="KW-0472">Membrane</keyword>
<name>A0A1Y0VVK8_PEDPE</name>
<protein>
    <submittedName>
        <fullName evidence="5">Uncharacterized protein</fullName>
    </submittedName>
</protein>
<organism evidence="5 6">
    <name type="scientific">Pediococcus pentosaceus</name>
    <dbReference type="NCBI Taxonomy" id="1255"/>
    <lineage>
        <taxon>Bacteria</taxon>
        <taxon>Bacillati</taxon>
        <taxon>Bacillota</taxon>
        <taxon>Bacilli</taxon>
        <taxon>Lactobacillales</taxon>
        <taxon>Lactobacillaceae</taxon>
        <taxon>Pediococcus</taxon>
    </lineage>
</organism>
<accession>A0A8G1E6P3</accession>
<accession>A0A1Y0VVK8</accession>
<dbReference type="GO" id="GO:0034257">
    <property type="term" value="F:nicotinamide riboside transmembrane transporter activity"/>
    <property type="evidence" value="ECO:0007669"/>
    <property type="project" value="InterPro"/>
</dbReference>